<dbReference type="EMBL" id="FPCG01000004">
    <property type="protein sequence ID" value="SFV22356.1"/>
    <property type="molecule type" value="Genomic_DNA"/>
</dbReference>
<organism evidence="2 3">
    <name type="scientific">Micrococcus terreus</name>
    <dbReference type="NCBI Taxonomy" id="574650"/>
    <lineage>
        <taxon>Bacteria</taxon>
        <taxon>Bacillati</taxon>
        <taxon>Actinomycetota</taxon>
        <taxon>Actinomycetes</taxon>
        <taxon>Micrococcales</taxon>
        <taxon>Micrococcaceae</taxon>
        <taxon>Micrococcus</taxon>
    </lineage>
</organism>
<gene>
    <name evidence="2" type="ORF">SAMN04487966_10466</name>
</gene>
<reference evidence="2 3" key="1">
    <citation type="submission" date="2016-10" db="EMBL/GenBank/DDBJ databases">
        <authorList>
            <person name="de Groot N.N."/>
        </authorList>
    </citation>
    <scope>NUCLEOTIDE SEQUENCE [LARGE SCALE GENOMIC DNA]</scope>
    <source>
        <strain evidence="2 3">CGMCC 1.7054</strain>
    </source>
</reference>
<name>A0A1I7MKC5_9MICC</name>
<accession>A0A1I7MKC5</accession>
<evidence type="ECO:0000313" key="2">
    <source>
        <dbReference type="EMBL" id="SFV22356.1"/>
    </source>
</evidence>
<dbReference type="AlphaFoldDB" id="A0A1I7MKC5"/>
<dbReference type="OrthoDB" id="3197442at2"/>
<dbReference type="Gene3D" id="1.10.8.50">
    <property type="match status" value="1"/>
</dbReference>
<keyword evidence="3" id="KW-1185">Reference proteome</keyword>
<evidence type="ECO:0000259" key="1">
    <source>
        <dbReference type="Pfam" id="PF22525"/>
    </source>
</evidence>
<evidence type="ECO:0000313" key="3">
    <source>
        <dbReference type="Proteomes" id="UP000198881"/>
    </source>
</evidence>
<dbReference type="RefSeq" id="WP_091696223.1">
    <property type="nucleotide sequence ID" value="NZ_CAMIGK010000006.1"/>
</dbReference>
<sequence length="104" mass="11543">MALKDLSPQERAAARAKALEARSARADLKEQFRQEKIGLREVFAAADQDPAIARMRTIDLLQTLHGVGEVRANGIMDSCQVSRSRRLGGLGRRQREALIAYIGR</sequence>
<dbReference type="Proteomes" id="UP000198881">
    <property type="component" value="Unassembled WGS sequence"/>
</dbReference>
<dbReference type="Pfam" id="PF22525">
    <property type="entry name" value="H2TH_5"/>
    <property type="match status" value="1"/>
</dbReference>
<feature type="domain" description="Integration host factor-like helix-two turn-helix" evidence="1">
    <location>
        <begin position="33"/>
        <end position="100"/>
    </location>
</feature>
<dbReference type="InterPro" id="IPR047806">
    <property type="entry name" value="IHF_actinobact"/>
</dbReference>
<dbReference type="STRING" id="574650.SAMN04487966_10466"/>
<dbReference type="InterPro" id="IPR055201">
    <property type="entry name" value="IHF-like_H2TH"/>
</dbReference>
<protein>
    <recommendedName>
        <fullName evidence="1">Integration host factor-like helix-two turn-helix domain-containing protein</fullName>
    </recommendedName>
</protein>
<dbReference type="NCBIfam" id="NF041260">
    <property type="entry name" value="actino_IHF"/>
    <property type="match status" value="1"/>
</dbReference>
<proteinExistence type="predicted"/>